<evidence type="ECO:0000256" key="2">
    <source>
        <dbReference type="ARBA" id="ARBA00051243"/>
    </source>
</evidence>
<dbReference type="Proteomes" id="UP001642540">
    <property type="component" value="Unassembled WGS sequence"/>
</dbReference>
<dbReference type="InterPro" id="IPR008266">
    <property type="entry name" value="Tyr_kinase_AS"/>
</dbReference>
<dbReference type="Pfam" id="PF07714">
    <property type="entry name" value="PK_Tyr_Ser-Thr"/>
    <property type="match status" value="1"/>
</dbReference>
<dbReference type="PRINTS" id="PR00109">
    <property type="entry name" value="TYRKINASE"/>
</dbReference>
<comment type="subcellular location">
    <subcellularLocation>
        <location evidence="1">Membrane</location>
        <topology evidence="1">Single-pass membrane protein</topology>
    </subcellularLocation>
</comment>
<comment type="catalytic activity">
    <reaction evidence="2">
        <text>L-tyrosyl-[protein] + ATP = O-phospho-L-tyrosyl-[protein] + ADP + H(+)</text>
        <dbReference type="Rhea" id="RHEA:10596"/>
        <dbReference type="Rhea" id="RHEA-COMP:10136"/>
        <dbReference type="Rhea" id="RHEA-COMP:20101"/>
        <dbReference type="ChEBI" id="CHEBI:15378"/>
        <dbReference type="ChEBI" id="CHEBI:30616"/>
        <dbReference type="ChEBI" id="CHEBI:46858"/>
        <dbReference type="ChEBI" id="CHEBI:61978"/>
        <dbReference type="ChEBI" id="CHEBI:456216"/>
        <dbReference type="EC" id="2.7.10.1"/>
    </reaction>
</comment>
<keyword evidence="7" id="KW-1185">Reference proteome</keyword>
<gene>
    <name evidence="6" type="ORF">ODALV1_LOCUS26779</name>
</gene>
<proteinExistence type="predicted"/>
<dbReference type="InterPro" id="IPR050122">
    <property type="entry name" value="RTK"/>
</dbReference>
<dbReference type="PROSITE" id="PS00109">
    <property type="entry name" value="PROTEIN_KINASE_TYR"/>
    <property type="match status" value="1"/>
</dbReference>
<dbReference type="PROSITE" id="PS50011">
    <property type="entry name" value="PROTEIN_KINASE_DOM"/>
    <property type="match status" value="1"/>
</dbReference>
<dbReference type="InterPro" id="IPR017441">
    <property type="entry name" value="Protein_kinase_ATP_BS"/>
</dbReference>
<evidence type="ECO:0000313" key="6">
    <source>
        <dbReference type="EMBL" id="CAL8137127.1"/>
    </source>
</evidence>
<dbReference type="InterPro" id="IPR000719">
    <property type="entry name" value="Prot_kinase_dom"/>
</dbReference>
<sequence length="489" mass="54946">MSTSKGIRIRNYARDSITITKEIGSGTFGKVFLANIKDPKLSQAAIKIFKKELRAEVSQKDKDNAYDELLKVAVIDHENIVKLHGMVQDADLELPWLVFEYMKDGNLLEYVKKNDNIKEKTLVRFCRDICNGMTFLHDHQVLHKDLAARNILLDGKTAKIADLGLSSFLTSDEGGVYALNGKLFPYRHAAVECIVEQVFKFESDVWSFGILMYEIFNSGMTPYGKDNKQAEVRRYIVDGITPLHLLQPHCSSKILNTMKLILNPILTERPKFDQLLSTFQKMLTGKSVLEHSSDNLVRRDSGGFAAFHKIKANGLSSSFNNLNSPLSSSPTSNSGGFKKTTVNENHKAKHEDMDMNNVKNMHLLTVSQNSRSTSTPNLVEAIANLTNQSLKQADKIVQKASDNNFLSVRSLPSARRHSAHIDISPLAEKQMQKMPVTEEVGTTKSNLLFNDDDTIDEQSEPRKRASSSSRIMNNPLLEGLVQNRFKRKS</sequence>
<evidence type="ECO:0000256" key="4">
    <source>
        <dbReference type="SAM" id="MobiDB-lite"/>
    </source>
</evidence>
<evidence type="ECO:0000259" key="5">
    <source>
        <dbReference type="PROSITE" id="PS50011"/>
    </source>
</evidence>
<dbReference type="InterPro" id="IPR011009">
    <property type="entry name" value="Kinase-like_dom_sf"/>
</dbReference>
<evidence type="ECO:0000256" key="1">
    <source>
        <dbReference type="ARBA" id="ARBA00004167"/>
    </source>
</evidence>
<protein>
    <recommendedName>
        <fullName evidence="5">Protein kinase domain-containing protein</fullName>
    </recommendedName>
</protein>
<dbReference type="PANTHER" id="PTHR24416:SF600">
    <property type="entry name" value="PDGF- AND VEGF-RECEPTOR RELATED, ISOFORM J"/>
    <property type="match status" value="1"/>
</dbReference>
<comment type="caution">
    <text evidence="6">The sequence shown here is derived from an EMBL/GenBank/DDBJ whole genome shotgun (WGS) entry which is preliminary data.</text>
</comment>
<accession>A0ABP1RVZ6</accession>
<feature type="region of interest" description="Disordered" evidence="4">
    <location>
        <begin position="430"/>
        <end position="475"/>
    </location>
</feature>
<dbReference type="InterPro" id="IPR001245">
    <property type="entry name" value="Ser-Thr/Tyr_kinase_cat_dom"/>
</dbReference>
<name>A0ABP1RVZ6_9HEXA</name>
<reference evidence="6 7" key="1">
    <citation type="submission" date="2024-08" db="EMBL/GenBank/DDBJ databases">
        <authorList>
            <person name="Cucini C."/>
            <person name="Frati F."/>
        </authorList>
    </citation>
    <scope>NUCLEOTIDE SEQUENCE [LARGE SCALE GENOMIC DNA]</scope>
</reference>
<feature type="binding site" evidence="3">
    <location>
        <position position="47"/>
    </location>
    <ligand>
        <name>ATP</name>
        <dbReference type="ChEBI" id="CHEBI:30616"/>
    </ligand>
</feature>
<dbReference type="Gene3D" id="1.10.510.10">
    <property type="entry name" value="Transferase(Phosphotransferase) domain 1"/>
    <property type="match status" value="1"/>
</dbReference>
<evidence type="ECO:0000256" key="3">
    <source>
        <dbReference type="PROSITE-ProRule" id="PRU10141"/>
    </source>
</evidence>
<dbReference type="PANTHER" id="PTHR24416">
    <property type="entry name" value="TYROSINE-PROTEIN KINASE RECEPTOR"/>
    <property type="match status" value="1"/>
</dbReference>
<organism evidence="6 7">
    <name type="scientific">Orchesella dallaii</name>
    <dbReference type="NCBI Taxonomy" id="48710"/>
    <lineage>
        <taxon>Eukaryota</taxon>
        <taxon>Metazoa</taxon>
        <taxon>Ecdysozoa</taxon>
        <taxon>Arthropoda</taxon>
        <taxon>Hexapoda</taxon>
        <taxon>Collembola</taxon>
        <taxon>Entomobryomorpha</taxon>
        <taxon>Entomobryoidea</taxon>
        <taxon>Orchesellidae</taxon>
        <taxon>Orchesellinae</taxon>
        <taxon>Orchesella</taxon>
    </lineage>
</organism>
<dbReference type="SUPFAM" id="SSF56112">
    <property type="entry name" value="Protein kinase-like (PK-like)"/>
    <property type="match status" value="1"/>
</dbReference>
<dbReference type="PROSITE" id="PS00107">
    <property type="entry name" value="PROTEIN_KINASE_ATP"/>
    <property type="match status" value="1"/>
</dbReference>
<feature type="domain" description="Protein kinase" evidence="5">
    <location>
        <begin position="17"/>
        <end position="283"/>
    </location>
</feature>
<dbReference type="EMBL" id="CAXLJM020000114">
    <property type="protein sequence ID" value="CAL8137127.1"/>
    <property type="molecule type" value="Genomic_DNA"/>
</dbReference>
<keyword evidence="3" id="KW-0547">Nucleotide-binding</keyword>
<evidence type="ECO:0000313" key="7">
    <source>
        <dbReference type="Proteomes" id="UP001642540"/>
    </source>
</evidence>
<keyword evidence="3" id="KW-0067">ATP-binding</keyword>